<name>A0A0C2ZMW2_9AGAM</name>
<dbReference type="InParanoid" id="A0A0C2ZMW2"/>
<sequence>MGKAVLDLASRTASLSQGPPFKLRNDLAQLWLLSGVRSYTGNMRRLWDPSIGEGMNFSSSISLLAHQVKLPHAQCSWGAPGTWTYNVPYTHVSRWHRRHLSLFKRWAHLRVCCQAAVGMFNSGNREGLTPQRYHHDLDFNNPIRLDRTLTMTSSLPGTQTYC</sequence>
<evidence type="ECO:0000313" key="1">
    <source>
        <dbReference type="EMBL" id="KIM62933.1"/>
    </source>
</evidence>
<gene>
    <name evidence="1" type="ORF">SCLCIDRAFT_783658</name>
</gene>
<dbReference type="Proteomes" id="UP000053989">
    <property type="component" value="Unassembled WGS sequence"/>
</dbReference>
<organism evidence="1 2">
    <name type="scientific">Scleroderma citrinum Foug A</name>
    <dbReference type="NCBI Taxonomy" id="1036808"/>
    <lineage>
        <taxon>Eukaryota</taxon>
        <taxon>Fungi</taxon>
        <taxon>Dikarya</taxon>
        <taxon>Basidiomycota</taxon>
        <taxon>Agaricomycotina</taxon>
        <taxon>Agaricomycetes</taxon>
        <taxon>Agaricomycetidae</taxon>
        <taxon>Boletales</taxon>
        <taxon>Sclerodermatineae</taxon>
        <taxon>Sclerodermataceae</taxon>
        <taxon>Scleroderma</taxon>
    </lineage>
</organism>
<reference evidence="2" key="2">
    <citation type="submission" date="2015-01" db="EMBL/GenBank/DDBJ databases">
        <title>Evolutionary Origins and Diversification of the Mycorrhizal Mutualists.</title>
        <authorList>
            <consortium name="DOE Joint Genome Institute"/>
            <consortium name="Mycorrhizal Genomics Consortium"/>
            <person name="Kohler A."/>
            <person name="Kuo A."/>
            <person name="Nagy L.G."/>
            <person name="Floudas D."/>
            <person name="Copeland A."/>
            <person name="Barry K.W."/>
            <person name="Cichocki N."/>
            <person name="Veneault-Fourrey C."/>
            <person name="LaButti K."/>
            <person name="Lindquist E.A."/>
            <person name="Lipzen A."/>
            <person name="Lundell T."/>
            <person name="Morin E."/>
            <person name="Murat C."/>
            <person name="Riley R."/>
            <person name="Ohm R."/>
            <person name="Sun H."/>
            <person name="Tunlid A."/>
            <person name="Henrissat B."/>
            <person name="Grigoriev I.V."/>
            <person name="Hibbett D.S."/>
            <person name="Martin F."/>
        </authorList>
    </citation>
    <scope>NUCLEOTIDE SEQUENCE [LARGE SCALE GENOMIC DNA]</scope>
    <source>
        <strain evidence="2">Foug A</strain>
    </source>
</reference>
<reference evidence="1 2" key="1">
    <citation type="submission" date="2014-04" db="EMBL/GenBank/DDBJ databases">
        <authorList>
            <consortium name="DOE Joint Genome Institute"/>
            <person name="Kuo A."/>
            <person name="Kohler A."/>
            <person name="Nagy L.G."/>
            <person name="Floudas D."/>
            <person name="Copeland A."/>
            <person name="Barry K.W."/>
            <person name="Cichocki N."/>
            <person name="Veneault-Fourrey C."/>
            <person name="LaButti K."/>
            <person name="Lindquist E.A."/>
            <person name="Lipzen A."/>
            <person name="Lundell T."/>
            <person name="Morin E."/>
            <person name="Murat C."/>
            <person name="Sun H."/>
            <person name="Tunlid A."/>
            <person name="Henrissat B."/>
            <person name="Grigoriev I.V."/>
            <person name="Hibbett D.S."/>
            <person name="Martin F."/>
            <person name="Nordberg H.P."/>
            <person name="Cantor M.N."/>
            <person name="Hua S.X."/>
        </authorList>
    </citation>
    <scope>NUCLEOTIDE SEQUENCE [LARGE SCALE GENOMIC DNA]</scope>
    <source>
        <strain evidence="1 2">Foug A</strain>
    </source>
</reference>
<dbReference type="EMBL" id="KN822039">
    <property type="protein sequence ID" value="KIM62933.1"/>
    <property type="molecule type" value="Genomic_DNA"/>
</dbReference>
<keyword evidence="2" id="KW-1185">Reference proteome</keyword>
<proteinExistence type="predicted"/>
<accession>A0A0C2ZMW2</accession>
<evidence type="ECO:0000313" key="2">
    <source>
        <dbReference type="Proteomes" id="UP000053989"/>
    </source>
</evidence>
<dbReference type="AlphaFoldDB" id="A0A0C2ZMW2"/>
<protein>
    <submittedName>
        <fullName evidence="1">Uncharacterized protein</fullName>
    </submittedName>
</protein>
<dbReference type="HOGENOM" id="CLU_1636395_0_0_1"/>